<protein>
    <submittedName>
        <fullName evidence="1">Uncharacterized protein</fullName>
    </submittedName>
</protein>
<gene>
    <name evidence="1" type="ORF">S2091_1058</name>
</gene>
<reference evidence="1 2" key="1">
    <citation type="submission" date="2018-02" db="EMBL/GenBank/DDBJ databases">
        <title>Solimicrobium silvestre gen. nov., sp. nov., isolated from alpine forest soil.</title>
        <authorList>
            <person name="Margesin R."/>
            <person name="Albuquerque L."/>
            <person name="Zhang D.-C."/>
            <person name="Froufe H.J.C."/>
            <person name="Severino R."/>
            <person name="Roxo I."/>
            <person name="Egas C."/>
            <person name="Da Costa M.S."/>
        </authorList>
    </citation>
    <scope>NUCLEOTIDE SEQUENCE [LARGE SCALE GENOMIC DNA]</scope>
    <source>
        <strain evidence="1 2">S20-91</strain>
    </source>
</reference>
<comment type="caution">
    <text evidence="1">The sequence shown here is derived from an EMBL/GenBank/DDBJ whole genome shotgun (WGS) entry which is preliminary data.</text>
</comment>
<evidence type="ECO:0000313" key="1">
    <source>
        <dbReference type="EMBL" id="PRC94437.1"/>
    </source>
</evidence>
<proteinExistence type="predicted"/>
<accession>A0A2S9H3A3</accession>
<name>A0A2S9H3A3_9BURK</name>
<evidence type="ECO:0000313" key="2">
    <source>
        <dbReference type="Proteomes" id="UP000237839"/>
    </source>
</evidence>
<dbReference type="EMBL" id="PUGF01000003">
    <property type="protein sequence ID" value="PRC94437.1"/>
    <property type="molecule type" value="Genomic_DNA"/>
</dbReference>
<keyword evidence="2" id="KW-1185">Reference proteome</keyword>
<dbReference type="Proteomes" id="UP000237839">
    <property type="component" value="Unassembled WGS sequence"/>
</dbReference>
<organism evidence="1 2">
    <name type="scientific">Solimicrobium silvestre</name>
    <dbReference type="NCBI Taxonomy" id="2099400"/>
    <lineage>
        <taxon>Bacteria</taxon>
        <taxon>Pseudomonadati</taxon>
        <taxon>Pseudomonadota</taxon>
        <taxon>Betaproteobacteria</taxon>
        <taxon>Burkholderiales</taxon>
        <taxon>Oxalobacteraceae</taxon>
        <taxon>Solimicrobium</taxon>
    </lineage>
</organism>
<dbReference type="AlphaFoldDB" id="A0A2S9H3A3"/>
<sequence>MLVVAAWSLMDMVGGWAKLEPLNNPNYRQKIIEWLQRKLNRINSRQL</sequence>